<protein>
    <recommendedName>
        <fullName evidence="9">Polysaccharide biosynthesis protein</fullName>
    </recommendedName>
</protein>
<proteinExistence type="predicted"/>
<evidence type="ECO:0008006" key="9">
    <source>
        <dbReference type="Google" id="ProtNLM"/>
    </source>
</evidence>
<feature type="transmembrane region" description="Helical" evidence="6">
    <location>
        <begin position="334"/>
        <end position="355"/>
    </location>
</feature>
<comment type="caution">
    <text evidence="7">The sequence shown here is derived from an EMBL/GenBank/DDBJ whole genome shotgun (WGS) entry which is preliminary data.</text>
</comment>
<organism evidence="7 8">
    <name type="scientific">Luteimonas soli</name>
    <dbReference type="NCBI Taxonomy" id="1648966"/>
    <lineage>
        <taxon>Bacteria</taxon>
        <taxon>Pseudomonadati</taxon>
        <taxon>Pseudomonadota</taxon>
        <taxon>Gammaproteobacteria</taxon>
        <taxon>Lysobacterales</taxon>
        <taxon>Lysobacteraceae</taxon>
        <taxon>Luteimonas</taxon>
    </lineage>
</organism>
<feature type="transmembrane region" description="Helical" evidence="6">
    <location>
        <begin position="143"/>
        <end position="169"/>
    </location>
</feature>
<evidence type="ECO:0000256" key="6">
    <source>
        <dbReference type="SAM" id="Phobius"/>
    </source>
</evidence>
<evidence type="ECO:0000256" key="3">
    <source>
        <dbReference type="ARBA" id="ARBA00022692"/>
    </source>
</evidence>
<feature type="transmembrane region" description="Helical" evidence="6">
    <location>
        <begin position="424"/>
        <end position="445"/>
    </location>
</feature>
<accession>A0ABV7XFH8</accession>
<gene>
    <name evidence="7" type="ORF">ACFONC_01905</name>
</gene>
<feature type="transmembrane region" description="Helical" evidence="6">
    <location>
        <begin position="457"/>
        <end position="475"/>
    </location>
</feature>
<evidence type="ECO:0000256" key="4">
    <source>
        <dbReference type="ARBA" id="ARBA00022989"/>
    </source>
</evidence>
<keyword evidence="2" id="KW-1003">Cell membrane</keyword>
<dbReference type="InterPro" id="IPR050833">
    <property type="entry name" value="Poly_Biosynth_Transport"/>
</dbReference>
<keyword evidence="3 6" id="KW-0812">Transmembrane</keyword>
<feature type="transmembrane region" description="Helical" evidence="6">
    <location>
        <begin position="181"/>
        <end position="206"/>
    </location>
</feature>
<keyword evidence="4 6" id="KW-1133">Transmembrane helix</keyword>
<evidence type="ECO:0000313" key="8">
    <source>
        <dbReference type="Proteomes" id="UP001595705"/>
    </source>
</evidence>
<feature type="transmembrane region" description="Helical" evidence="6">
    <location>
        <begin position="367"/>
        <end position="388"/>
    </location>
</feature>
<dbReference type="RefSeq" id="WP_386741879.1">
    <property type="nucleotide sequence ID" value="NZ_JBHRYA010000001.1"/>
</dbReference>
<name>A0ABV7XFH8_9GAMM</name>
<feature type="transmembrane region" description="Helical" evidence="6">
    <location>
        <begin position="110"/>
        <end position="131"/>
    </location>
</feature>
<dbReference type="PANTHER" id="PTHR30250:SF26">
    <property type="entry name" value="PSMA PROTEIN"/>
    <property type="match status" value="1"/>
</dbReference>
<comment type="subcellular location">
    <subcellularLocation>
        <location evidence="1">Cell membrane</location>
        <topology evidence="1">Multi-pass membrane protein</topology>
    </subcellularLocation>
</comment>
<evidence type="ECO:0000313" key="7">
    <source>
        <dbReference type="EMBL" id="MFC3714910.1"/>
    </source>
</evidence>
<evidence type="ECO:0000256" key="5">
    <source>
        <dbReference type="ARBA" id="ARBA00023136"/>
    </source>
</evidence>
<keyword evidence="8" id="KW-1185">Reference proteome</keyword>
<feature type="transmembrane region" description="Helical" evidence="6">
    <location>
        <begin position="38"/>
        <end position="58"/>
    </location>
</feature>
<sequence>MKAWRSATVMTWLVLAIRLGGFSILLPLALANLSDAEISVWLLFFAIASLQVILDFGFSPTFSREIAYGFAGHSLTVRTRAGPPSNRGEDRNGEADWSIISSAVSTMTWLYRRIAVAAFLLMTTLGTWAAWNPIERISQPTHAWLAWAAVVPATAISTFGTPYASFLIGANRIALQKRWEASVTAASLAAQGVAILAGFGLLGLVLAAQAGVLLQVLVNWILARHVAAGRVVRRADHDISRKLLIQAMWPATWRTAVGAVMSLGLSQGMAVAAANMLAAAEAAGVQVALRIMQVISQVSQAPFYTRIPEFNRAQAASAPTHLTGNAGIAMRTSLWIFVAGALVADLVVPRIFVLIGSQTHFPDEPFWLFLTFAVFFERFGGMHVQLVLTTNRAISHLTNGVAAAAWVSAFVLLFPLYGALALPISMLIAYAGFFAVLSAFFSHSAHPRNFWAFERNTSLAPFCMILVYALVHGLSAN</sequence>
<feature type="transmembrane region" description="Helical" evidence="6">
    <location>
        <begin position="400"/>
        <end position="418"/>
    </location>
</feature>
<dbReference type="Proteomes" id="UP001595705">
    <property type="component" value="Unassembled WGS sequence"/>
</dbReference>
<feature type="transmembrane region" description="Helical" evidence="6">
    <location>
        <begin position="12"/>
        <end position="32"/>
    </location>
</feature>
<dbReference type="EMBL" id="JBHRYA010000001">
    <property type="protein sequence ID" value="MFC3714910.1"/>
    <property type="molecule type" value="Genomic_DNA"/>
</dbReference>
<dbReference type="PANTHER" id="PTHR30250">
    <property type="entry name" value="PST FAMILY PREDICTED COLANIC ACID TRANSPORTER"/>
    <property type="match status" value="1"/>
</dbReference>
<evidence type="ECO:0000256" key="2">
    <source>
        <dbReference type="ARBA" id="ARBA00022475"/>
    </source>
</evidence>
<reference evidence="8" key="1">
    <citation type="journal article" date="2019" name="Int. J. Syst. Evol. Microbiol.">
        <title>The Global Catalogue of Microorganisms (GCM) 10K type strain sequencing project: providing services to taxonomists for standard genome sequencing and annotation.</title>
        <authorList>
            <consortium name="The Broad Institute Genomics Platform"/>
            <consortium name="The Broad Institute Genome Sequencing Center for Infectious Disease"/>
            <person name="Wu L."/>
            <person name="Ma J."/>
        </authorList>
    </citation>
    <scope>NUCLEOTIDE SEQUENCE [LARGE SCALE GENOMIC DNA]</scope>
    <source>
        <strain evidence="8">KCTC 42441</strain>
    </source>
</reference>
<evidence type="ECO:0000256" key="1">
    <source>
        <dbReference type="ARBA" id="ARBA00004651"/>
    </source>
</evidence>
<keyword evidence="5 6" id="KW-0472">Membrane</keyword>